<feature type="compositionally biased region" description="Basic and acidic residues" evidence="1">
    <location>
        <begin position="139"/>
        <end position="148"/>
    </location>
</feature>
<reference evidence="2" key="1">
    <citation type="journal article" date="2015" name="Nature">
        <title>Complex archaea that bridge the gap between prokaryotes and eukaryotes.</title>
        <authorList>
            <person name="Spang A."/>
            <person name="Saw J.H."/>
            <person name="Jorgensen S.L."/>
            <person name="Zaremba-Niedzwiedzka K."/>
            <person name="Martijn J."/>
            <person name="Lind A.E."/>
            <person name="van Eijk R."/>
            <person name="Schleper C."/>
            <person name="Guy L."/>
            <person name="Ettema T.J."/>
        </authorList>
    </citation>
    <scope>NUCLEOTIDE SEQUENCE</scope>
</reference>
<evidence type="ECO:0000256" key="1">
    <source>
        <dbReference type="SAM" id="MobiDB-lite"/>
    </source>
</evidence>
<evidence type="ECO:0000313" key="2">
    <source>
        <dbReference type="EMBL" id="KKL05977.1"/>
    </source>
</evidence>
<organism evidence="2">
    <name type="scientific">marine sediment metagenome</name>
    <dbReference type="NCBI Taxonomy" id="412755"/>
    <lineage>
        <taxon>unclassified sequences</taxon>
        <taxon>metagenomes</taxon>
        <taxon>ecological metagenomes</taxon>
    </lineage>
</organism>
<feature type="non-terminal residue" evidence="2">
    <location>
        <position position="1"/>
    </location>
</feature>
<dbReference type="AlphaFoldDB" id="A0A0F9AWJ6"/>
<dbReference type="EMBL" id="LAZR01043901">
    <property type="protein sequence ID" value="KKL05977.1"/>
    <property type="molecule type" value="Genomic_DNA"/>
</dbReference>
<gene>
    <name evidence="2" type="ORF">LCGC14_2600620</name>
</gene>
<sequence length="162" mass="18337">GKNDIMNSMEEELPDSIGVLFTEAELWLCHAFVRHDRDIDNSDRYPIVSTELNEQIVFALLACANSDIKEYNLLLSEADLLLLDWCIRDDMKSPAGANGKEILLKIFQARSDLIYGPTSEHQDIDYKTAINRKAIRAIEEEEHAKPDNGTDEGPDDHPFAYA</sequence>
<accession>A0A0F9AWJ6</accession>
<name>A0A0F9AWJ6_9ZZZZ</name>
<proteinExistence type="predicted"/>
<protein>
    <submittedName>
        <fullName evidence="2">Uncharacterized protein</fullName>
    </submittedName>
</protein>
<comment type="caution">
    <text evidence="2">The sequence shown here is derived from an EMBL/GenBank/DDBJ whole genome shotgun (WGS) entry which is preliminary data.</text>
</comment>
<feature type="region of interest" description="Disordered" evidence="1">
    <location>
        <begin position="139"/>
        <end position="162"/>
    </location>
</feature>